<name>A0A5C3QE10_9AGAR</name>
<dbReference type="AlphaFoldDB" id="A0A5C3QE10"/>
<evidence type="ECO:0000313" key="1">
    <source>
        <dbReference type="EMBL" id="TFK99776.1"/>
    </source>
</evidence>
<protein>
    <submittedName>
        <fullName evidence="1">Uncharacterized protein</fullName>
    </submittedName>
</protein>
<gene>
    <name evidence="1" type="ORF">BDV98DRAFT_594710</name>
</gene>
<proteinExistence type="predicted"/>
<organism evidence="1 2">
    <name type="scientific">Pterulicium gracile</name>
    <dbReference type="NCBI Taxonomy" id="1884261"/>
    <lineage>
        <taxon>Eukaryota</taxon>
        <taxon>Fungi</taxon>
        <taxon>Dikarya</taxon>
        <taxon>Basidiomycota</taxon>
        <taxon>Agaricomycotina</taxon>
        <taxon>Agaricomycetes</taxon>
        <taxon>Agaricomycetidae</taxon>
        <taxon>Agaricales</taxon>
        <taxon>Pleurotineae</taxon>
        <taxon>Pterulaceae</taxon>
        <taxon>Pterulicium</taxon>
    </lineage>
</organism>
<reference evidence="1 2" key="1">
    <citation type="journal article" date="2019" name="Nat. Ecol. Evol.">
        <title>Megaphylogeny resolves global patterns of mushroom evolution.</title>
        <authorList>
            <person name="Varga T."/>
            <person name="Krizsan K."/>
            <person name="Foldi C."/>
            <person name="Dima B."/>
            <person name="Sanchez-Garcia M."/>
            <person name="Sanchez-Ramirez S."/>
            <person name="Szollosi G.J."/>
            <person name="Szarkandi J.G."/>
            <person name="Papp V."/>
            <person name="Albert L."/>
            <person name="Andreopoulos W."/>
            <person name="Angelini C."/>
            <person name="Antonin V."/>
            <person name="Barry K.W."/>
            <person name="Bougher N.L."/>
            <person name="Buchanan P."/>
            <person name="Buyck B."/>
            <person name="Bense V."/>
            <person name="Catcheside P."/>
            <person name="Chovatia M."/>
            <person name="Cooper J."/>
            <person name="Damon W."/>
            <person name="Desjardin D."/>
            <person name="Finy P."/>
            <person name="Geml J."/>
            <person name="Haridas S."/>
            <person name="Hughes K."/>
            <person name="Justo A."/>
            <person name="Karasinski D."/>
            <person name="Kautmanova I."/>
            <person name="Kiss B."/>
            <person name="Kocsube S."/>
            <person name="Kotiranta H."/>
            <person name="LaButti K.M."/>
            <person name="Lechner B.E."/>
            <person name="Liimatainen K."/>
            <person name="Lipzen A."/>
            <person name="Lukacs Z."/>
            <person name="Mihaltcheva S."/>
            <person name="Morgado L.N."/>
            <person name="Niskanen T."/>
            <person name="Noordeloos M.E."/>
            <person name="Ohm R.A."/>
            <person name="Ortiz-Santana B."/>
            <person name="Ovrebo C."/>
            <person name="Racz N."/>
            <person name="Riley R."/>
            <person name="Savchenko A."/>
            <person name="Shiryaev A."/>
            <person name="Soop K."/>
            <person name="Spirin V."/>
            <person name="Szebenyi C."/>
            <person name="Tomsovsky M."/>
            <person name="Tulloss R.E."/>
            <person name="Uehling J."/>
            <person name="Grigoriev I.V."/>
            <person name="Vagvolgyi C."/>
            <person name="Papp T."/>
            <person name="Martin F.M."/>
            <person name="Miettinen O."/>
            <person name="Hibbett D.S."/>
            <person name="Nagy L.G."/>
        </authorList>
    </citation>
    <scope>NUCLEOTIDE SEQUENCE [LARGE SCALE GENOMIC DNA]</scope>
    <source>
        <strain evidence="1 2">CBS 309.79</strain>
    </source>
</reference>
<dbReference type="Proteomes" id="UP000305067">
    <property type="component" value="Unassembled WGS sequence"/>
</dbReference>
<sequence length="190" mass="20849">MSKDLRKSSRSIFDISPRKQPVISYPSKYAALRHGTCQHVFASPKPVLQDLRSENCAVPWCAIAKTIHDGHNPFGSLNSLRLSHIARPPAQAFIDFIGSLGCIQDITRTLSMPDGMDAVDFASSKPAHLQHLATVMVRDYPSYAVHAARILAHIQHPPTTYLSIITDSEGGNELVTHVESLTAPQESRVS</sequence>
<dbReference type="EMBL" id="ML178832">
    <property type="protein sequence ID" value="TFK99776.1"/>
    <property type="molecule type" value="Genomic_DNA"/>
</dbReference>
<keyword evidence="2" id="KW-1185">Reference proteome</keyword>
<evidence type="ECO:0000313" key="2">
    <source>
        <dbReference type="Proteomes" id="UP000305067"/>
    </source>
</evidence>
<accession>A0A5C3QE10</accession>